<reference evidence="1" key="1">
    <citation type="journal article" date="2021" name="Proc. Natl. Acad. Sci. U.S.A.">
        <title>A Catalog of Tens of Thousands of Viruses from Human Metagenomes Reveals Hidden Associations with Chronic Diseases.</title>
        <authorList>
            <person name="Tisza M.J."/>
            <person name="Buck C.B."/>
        </authorList>
    </citation>
    <scope>NUCLEOTIDE SEQUENCE</scope>
    <source>
        <strain evidence="1">CtdYc1</strain>
    </source>
</reference>
<evidence type="ECO:0000313" key="1">
    <source>
        <dbReference type="EMBL" id="DAD88067.1"/>
    </source>
</evidence>
<dbReference type="EMBL" id="BK015034">
    <property type="protein sequence ID" value="DAD88067.1"/>
    <property type="molecule type" value="Genomic_DNA"/>
</dbReference>
<name>A0A8S5N1Q4_9CAUD</name>
<accession>A0A8S5N1Q4</accession>
<sequence>MRIHSDSIGTVRTSKRIIMRRSRTQRTNQATSSVDKSRQTVTVNFTVPVSWSQLTQEQLRRVFDLLVVHEDMTVVKTILLVEFCGLTVERKTRFGWKCQTTVDGKERIVYLKTWEIQDFIGQLEYISQLEDMDNRLDVVCGLHAADPLIRHGVSFEEYLYAEKYYQKFVETQNMEWLDNVAMWLYRDADGRAAGYGDALDDQGRVVEEMTLTPGERVGTMLWYGHVKRVMANSFPHFFRKTQESDEDPGVVNFIELYNVQLRALTDGDVTKEKEVLRLECWRALTELEAKAREAEELEKIRERK</sequence>
<proteinExistence type="predicted"/>
<protein>
    <submittedName>
        <fullName evidence="1">Uncharacterized protein</fullName>
    </submittedName>
</protein>
<organism evidence="1">
    <name type="scientific">Siphoviridae sp. ctdYc1</name>
    <dbReference type="NCBI Taxonomy" id="2826399"/>
    <lineage>
        <taxon>Viruses</taxon>
        <taxon>Duplodnaviria</taxon>
        <taxon>Heunggongvirae</taxon>
        <taxon>Uroviricota</taxon>
        <taxon>Caudoviricetes</taxon>
    </lineage>
</organism>